<dbReference type="Proteomes" id="UP000011747">
    <property type="component" value="Unassembled WGS sequence"/>
</dbReference>
<dbReference type="PATRIC" id="fig|665952.3.peg.2292"/>
<feature type="transmembrane region" description="Helical" evidence="7">
    <location>
        <begin position="12"/>
        <end position="32"/>
    </location>
</feature>
<comment type="caution">
    <text evidence="9">The sequence shown here is derived from an EMBL/GenBank/DDBJ whole genome shotgun (WGS) entry which is preliminary data.</text>
</comment>
<dbReference type="Gene3D" id="3.30.10.20">
    <property type="match status" value="1"/>
</dbReference>
<dbReference type="Pfam" id="PF00905">
    <property type="entry name" value="Transpeptidase"/>
    <property type="match status" value="1"/>
</dbReference>
<feature type="domain" description="PASTA" evidence="8">
    <location>
        <begin position="591"/>
        <end position="650"/>
    </location>
</feature>
<evidence type="ECO:0000256" key="7">
    <source>
        <dbReference type="SAM" id="Phobius"/>
    </source>
</evidence>
<evidence type="ECO:0000256" key="1">
    <source>
        <dbReference type="ARBA" id="ARBA00004370"/>
    </source>
</evidence>
<dbReference type="RefSeq" id="WP_003354476.1">
    <property type="nucleotide sequence ID" value="NZ_JH414757.1"/>
</dbReference>
<dbReference type="Gene3D" id="3.40.710.10">
    <property type="entry name" value="DD-peptidase/beta-lactamase superfamily"/>
    <property type="match status" value="1"/>
</dbReference>
<keyword evidence="7" id="KW-1133">Transmembrane helix</keyword>
<comment type="similarity">
    <text evidence="3">Belongs to the transpeptidase family.</text>
</comment>
<proteinExistence type="inferred from homology"/>
<dbReference type="CDD" id="cd06576">
    <property type="entry name" value="PASTA_Pbp2x-like_1"/>
    <property type="match status" value="1"/>
</dbReference>
<protein>
    <recommendedName>
        <fullName evidence="4">serine-type D-Ala-D-Ala carboxypeptidase</fullName>
        <ecNumber evidence="4">3.4.16.4</ecNumber>
    </recommendedName>
</protein>
<dbReference type="InterPro" id="IPR050515">
    <property type="entry name" value="Beta-lactam/transpept"/>
</dbReference>
<sequence length="716" mass="79655">MNGNQINIRKGAAILFVFFALLFFVLFVRFLYIEITGKVDGHVLANEALRKYMKTDTLIAHRGNIYDRNGDVIAEDMTTYKLAAILDKRATSDPKYPHHVTNPKKTARILAKYIDMDEKEIYKRLTKKGVFQVEFGNAGRNLSYDVKEKIEKEKLPGIVFLRDSTRFYPNGKFASHLIGFARKDENSDQSIGQLGIEKAYDRFLRGRNGKIQYESDLWGYLLPNKKEMVKEPKNGDEIYLTIDSKIQVFLEDALNTVEKEYKPSKILAVVADPKTGKILAMGQRPSFDPGSREGLSDNWRNEIVESAYEPGSVMKIFTLAAAVEEGVFSPNATYKSGSYKVGTSVIRDHNGGVGWGTITYLEGVQRSSNVAFVHLLDMMGSDTFREYLDRFRFGKKTGIELPDEASGNILYRYPVEKATTAFGQGTTVTALQLVQGATAIANNGKMMKPYVIDKIVDPNTNKIVMQTKPKEVGRPISSNTAKEVRDILRTVLTAKNGTGKIYNIDGYDVIGKTGTAQLPNPNGGYLSGAENYLFSFLGMAPKNDPQLIVYVAVQQPHLKNETGGVPVAKIFNPVMKNSLQYLNIKPQRKITAKTITVDDYTGMNAEDAVQKVKEAGLEPVLLGKGNTVQSQDPEKSTELLEGEKVILMTDGPLTIPDLKGWSLRDVAKLAKLAGLKLSVSGKGYVIKQNIKPNETIKKGTELVIHLTRPENYVKQK</sequence>
<evidence type="ECO:0000256" key="6">
    <source>
        <dbReference type="ARBA" id="ARBA00034000"/>
    </source>
</evidence>
<dbReference type="InterPro" id="IPR036138">
    <property type="entry name" value="PBP_dimer_sf"/>
</dbReference>
<dbReference type="GO" id="GO:0009002">
    <property type="term" value="F:serine-type D-Ala-D-Ala carboxypeptidase activity"/>
    <property type="evidence" value="ECO:0007669"/>
    <property type="project" value="UniProtKB-EC"/>
</dbReference>
<dbReference type="Pfam" id="PF03717">
    <property type="entry name" value="PBP_dimer"/>
    <property type="match status" value="1"/>
</dbReference>
<dbReference type="SMART" id="SM00740">
    <property type="entry name" value="PASTA"/>
    <property type="match status" value="2"/>
</dbReference>
<dbReference type="SUPFAM" id="SSF54184">
    <property type="entry name" value="Penicillin-binding protein 2x (pbp-2x), c-terminal domain"/>
    <property type="match status" value="2"/>
</dbReference>
<dbReference type="InterPro" id="IPR001460">
    <property type="entry name" value="PCN-bd_Tpept"/>
</dbReference>
<comment type="catalytic activity">
    <reaction evidence="6">
        <text>Preferential cleavage: (Ac)2-L-Lys-D-Ala-|-D-Ala. Also transpeptidation of peptidyl-alanyl moieties that are N-acyl substituents of D-alanine.</text>
        <dbReference type="EC" id="3.4.16.4"/>
    </reaction>
</comment>
<dbReference type="FunFam" id="3.40.710.10:FF:000026">
    <property type="entry name" value="Penicillin-binding protein 1"/>
    <property type="match status" value="1"/>
</dbReference>
<dbReference type="PANTHER" id="PTHR30627:SF26">
    <property type="entry name" value="PENICILLIN-BINDING PROTEIN 2B"/>
    <property type="match status" value="1"/>
</dbReference>
<evidence type="ECO:0000259" key="8">
    <source>
        <dbReference type="PROSITE" id="PS51178"/>
    </source>
</evidence>
<evidence type="ECO:0000256" key="2">
    <source>
        <dbReference type="ARBA" id="ARBA00004752"/>
    </source>
</evidence>
<reference evidence="9 10" key="1">
    <citation type="submission" date="2011-09" db="EMBL/GenBank/DDBJ databases">
        <title>The Genome Sequence of Bacillus smithii 7_3_47FAA.</title>
        <authorList>
            <consortium name="The Broad Institute Genome Sequencing Platform"/>
            <person name="Earl A."/>
            <person name="Ward D."/>
            <person name="Feldgarden M."/>
            <person name="Gevers D."/>
            <person name="Daigneault M."/>
            <person name="Strauss J."/>
            <person name="Allen-Vercoe E."/>
            <person name="Young S.K."/>
            <person name="Zeng Q."/>
            <person name="Gargeya S."/>
            <person name="Fitzgerald M."/>
            <person name="Haas B."/>
            <person name="Abouelleil A."/>
            <person name="Alvarado L."/>
            <person name="Arachchi H.M."/>
            <person name="Berlin A."/>
            <person name="Brown A."/>
            <person name="Chapman S.B."/>
            <person name="Chen Z."/>
            <person name="Dunbar C."/>
            <person name="Freedman E."/>
            <person name="Gearin G."/>
            <person name="Goldberg J."/>
            <person name="Griggs A."/>
            <person name="Gujja S."/>
            <person name="Heiman D."/>
            <person name="Howarth C."/>
            <person name="Larson L."/>
            <person name="Lui A."/>
            <person name="MacDonald P.J.P."/>
            <person name="Montmayeur A."/>
            <person name="Murphy C."/>
            <person name="Neiman D."/>
            <person name="Pearson M."/>
            <person name="Priest M."/>
            <person name="Roberts A."/>
            <person name="Saif S."/>
            <person name="Shea T."/>
            <person name="Shenoy N."/>
            <person name="Sisk P."/>
            <person name="Stolte C."/>
            <person name="Sykes S."/>
            <person name="Wortman J."/>
            <person name="Nusbaum C."/>
            <person name="Birren B."/>
        </authorList>
    </citation>
    <scope>NUCLEOTIDE SEQUENCE [LARGE SCALE GENOMIC DNA]</scope>
    <source>
        <strain evidence="9 10">7_3_47FAA</strain>
    </source>
</reference>
<comment type="pathway">
    <text evidence="2">Cell wall biogenesis; peptidoglycan biosynthesis.</text>
</comment>
<dbReference type="EMBL" id="ACWF01000120">
    <property type="protein sequence ID" value="EHL76793.1"/>
    <property type="molecule type" value="Genomic_DNA"/>
</dbReference>
<organism evidence="9 10">
    <name type="scientific">Bacillus smithii 7_3_47FAA</name>
    <dbReference type="NCBI Taxonomy" id="665952"/>
    <lineage>
        <taxon>Bacteria</taxon>
        <taxon>Bacillati</taxon>
        <taxon>Bacillota</taxon>
        <taxon>Bacilli</taxon>
        <taxon>Bacillales</taxon>
        <taxon>Bacillaceae</taxon>
        <taxon>Bacillus</taxon>
    </lineage>
</organism>
<dbReference type="CDD" id="cd06575">
    <property type="entry name" value="PASTA_Pbp2x-like_2"/>
    <property type="match status" value="1"/>
</dbReference>
<comment type="subcellular location">
    <subcellularLocation>
        <location evidence="1">Membrane</location>
    </subcellularLocation>
</comment>
<dbReference type="PANTHER" id="PTHR30627">
    <property type="entry name" value="PEPTIDOGLYCAN D,D-TRANSPEPTIDASE"/>
    <property type="match status" value="1"/>
</dbReference>
<dbReference type="GO" id="GO:0071555">
    <property type="term" value="P:cell wall organization"/>
    <property type="evidence" value="ECO:0007669"/>
    <property type="project" value="TreeGrafter"/>
</dbReference>
<keyword evidence="10" id="KW-1185">Reference proteome</keyword>
<dbReference type="PROSITE" id="PS51178">
    <property type="entry name" value="PASTA"/>
    <property type="match status" value="2"/>
</dbReference>
<evidence type="ECO:0000256" key="5">
    <source>
        <dbReference type="ARBA" id="ARBA00023136"/>
    </source>
</evidence>
<dbReference type="SUPFAM" id="SSF56601">
    <property type="entry name" value="beta-lactamase/transpeptidase-like"/>
    <property type="match status" value="1"/>
</dbReference>
<keyword evidence="7" id="KW-0812">Transmembrane</keyword>
<dbReference type="GO" id="GO:0005886">
    <property type="term" value="C:plasma membrane"/>
    <property type="evidence" value="ECO:0007669"/>
    <property type="project" value="TreeGrafter"/>
</dbReference>
<gene>
    <name evidence="9" type="ORF">HMPREF1015_00739</name>
</gene>
<feature type="domain" description="PASTA" evidence="8">
    <location>
        <begin position="651"/>
        <end position="708"/>
    </location>
</feature>
<dbReference type="GO" id="GO:0009252">
    <property type="term" value="P:peptidoglycan biosynthetic process"/>
    <property type="evidence" value="ECO:0007669"/>
    <property type="project" value="UniProtKB-UniPathway"/>
</dbReference>
<dbReference type="GO" id="GO:0008658">
    <property type="term" value="F:penicillin binding"/>
    <property type="evidence" value="ECO:0007669"/>
    <property type="project" value="InterPro"/>
</dbReference>
<name>G9QMH2_9BACI</name>
<dbReference type="AlphaFoldDB" id="G9QMH2"/>
<evidence type="ECO:0000313" key="10">
    <source>
        <dbReference type="Proteomes" id="UP000011747"/>
    </source>
</evidence>
<accession>G9QMH2</accession>
<dbReference type="Gene3D" id="2.20.70.70">
    <property type="match status" value="1"/>
</dbReference>
<keyword evidence="5 7" id="KW-0472">Membrane</keyword>
<evidence type="ECO:0000313" key="9">
    <source>
        <dbReference type="EMBL" id="EHL76793.1"/>
    </source>
</evidence>
<dbReference type="HOGENOM" id="CLU_009289_6_1_9"/>
<dbReference type="EC" id="3.4.16.4" evidence="4"/>
<dbReference type="Pfam" id="PF03793">
    <property type="entry name" value="PASTA"/>
    <property type="match status" value="2"/>
</dbReference>
<evidence type="ECO:0000256" key="4">
    <source>
        <dbReference type="ARBA" id="ARBA00012448"/>
    </source>
</evidence>
<dbReference type="InterPro" id="IPR005311">
    <property type="entry name" value="PBP_dimer"/>
</dbReference>
<evidence type="ECO:0000256" key="3">
    <source>
        <dbReference type="ARBA" id="ARBA00007171"/>
    </source>
</evidence>
<dbReference type="InterPro" id="IPR012338">
    <property type="entry name" value="Beta-lactam/transpept-like"/>
</dbReference>
<dbReference type="SUPFAM" id="SSF56519">
    <property type="entry name" value="Penicillin binding protein dimerisation domain"/>
    <property type="match status" value="1"/>
</dbReference>
<dbReference type="InterPro" id="IPR005543">
    <property type="entry name" value="PASTA_dom"/>
</dbReference>
<dbReference type="UniPathway" id="UPA00219"/>
<dbReference type="Gene3D" id="3.30.70.2110">
    <property type="match status" value="1"/>
</dbReference>
<dbReference type="Gene3D" id="3.90.1310.10">
    <property type="entry name" value="Penicillin-binding protein 2a (Domain 2)"/>
    <property type="match status" value="1"/>
</dbReference>